<keyword evidence="2" id="KW-1185">Reference proteome</keyword>
<organism evidence="1 2">
    <name type="scientific">Streptosporangium fragile</name>
    <dbReference type="NCBI Taxonomy" id="46186"/>
    <lineage>
        <taxon>Bacteria</taxon>
        <taxon>Bacillati</taxon>
        <taxon>Actinomycetota</taxon>
        <taxon>Actinomycetes</taxon>
        <taxon>Streptosporangiales</taxon>
        <taxon>Streptosporangiaceae</taxon>
        <taxon>Streptosporangium</taxon>
    </lineage>
</organism>
<proteinExistence type="predicted"/>
<name>A0ABN3W4Q8_9ACTN</name>
<evidence type="ECO:0000313" key="2">
    <source>
        <dbReference type="Proteomes" id="UP001500831"/>
    </source>
</evidence>
<gene>
    <name evidence="1" type="ORF">GCM10010517_56750</name>
</gene>
<evidence type="ECO:0000313" key="1">
    <source>
        <dbReference type="EMBL" id="GAA2892251.1"/>
    </source>
</evidence>
<sequence>MRSCDGHEVIMTASCRNSTHYQRFLRLIEKASPTSEIVIVADNLSSHNSKSTRE</sequence>
<dbReference type="EMBL" id="BAAAVI010000049">
    <property type="protein sequence ID" value="GAA2892251.1"/>
    <property type="molecule type" value="Genomic_DNA"/>
</dbReference>
<reference evidence="1 2" key="1">
    <citation type="journal article" date="2019" name="Int. J. Syst. Evol. Microbiol.">
        <title>The Global Catalogue of Microorganisms (GCM) 10K type strain sequencing project: providing services to taxonomists for standard genome sequencing and annotation.</title>
        <authorList>
            <consortium name="The Broad Institute Genomics Platform"/>
            <consortium name="The Broad Institute Genome Sequencing Center for Infectious Disease"/>
            <person name="Wu L."/>
            <person name="Ma J."/>
        </authorList>
    </citation>
    <scope>NUCLEOTIDE SEQUENCE [LARGE SCALE GENOMIC DNA]</scope>
    <source>
        <strain evidence="1 2">JCM 6242</strain>
    </source>
</reference>
<comment type="caution">
    <text evidence="1">The sequence shown here is derived from an EMBL/GenBank/DDBJ whole genome shotgun (WGS) entry which is preliminary data.</text>
</comment>
<protein>
    <recommendedName>
        <fullName evidence="3">Tc1-like transposase DDE domain-containing protein</fullName>
    </recommendedName>
</protein>
<accession>A0ABN3W4Q8</accession>
<evidence type="ECO:0008006" key="3">
    <source>
        <dbReference type="Google" id="ProtNLM"/>
    </source>
</evidence>
<dbReference type="Proteomes" id="UP001500831">
    <property type="component" value="Unassembled WGS sequence"/>
</dbReference>